<reference evidence="2" key="1">
    <citation type="submission" date="2021-10" db="EMBL/GenBank/DDBJ databases">
        <title>Streptomyces nigrumlapis sp.nov.,an antimicrobial producing actinobacterium isolated from Black Gobi rocks.</title>
        <authorList>
            <person name="Wen Y."/>
            <person name="Zhang W."/>
            <person name="Liu X.G."/>
        </authorList>
    </citation>
    <scope>NUCLEOTIDE SEQUENCE</scope>
    <source>
        <strain evidence="2">ST13-2-2</strain>
    </source>
</reference>
<dbReference type="RefSeq" id="WP_248861524.1">
    <property type="nucleotide sequence ID" value="NZ_CP086322.1"/>
</dbReference>
<evidence type="ECO:0008006" key="4">
    <source>
        <dbReference type="Google" id="ProtNLM"/>
    </source>
</evidence>
<evidence type="ECO:0000313" key="2">
    <source>
        <dbReference type="EMBL" id="UQA90757.1"/>
    </source>
</evidence>
<proteinExistence type="predicted"/>
<organism evidence="2 3">
    <name type="scientific">Streptomyces halobius</name>
    <dbReference type="NCBI Taxonomy" id="2879846"/>
    <lineage>
        <taxon>Bacteria</taxon>
        <taxon>Bacillati</taxon>
        <taxon>Actinomycetota</taxon>
        <taxon>Actinomycetes</taxon>
        <taxon>Kitasatosporales</taxon>
        <taxon>Streptomycetaceae</taxon>
        <taxon>Streptomyces</taxon>
    </lineage>
</organism>
<feature type="compositionally biased region" description="Basic and acidic residues" evidence="1">
    <location>
        <begin position="94"/>
        <end position="104"/>
    </location>
</feature>
<evidence type="ECO:0000313" key="3">
    <source>
        <dbReference type="Proteomes" id="UP000830115"/>
    </source>
</evidence>
<name>A0ABY4LZV7_9ACTN</name>
<accession>A0ABY4LZV7</accession>
<evidence type="ECO:0000256" key="1">
    <source>
        <dbReference type="SAM" id="MobiDB-lite"/>
    </source>
</evidence>
<feature type="region of interest" description="Disordered" evidence="1">
    <location>
        <begin position="83"/>
        <end position="104"/>
    </location>
</feature>
<gene>
    <name evidence="2" type="ORF">K9S39_01625</name>
</gene>
<protein>
    <recommendedName>
        <fullName evidence="4">CRISPR-associated protein Cst1</fullName>
    </recommendedName>
</protein>
<keyword evidence="3" id="KW-1185">Reference proteome</keyword>
<sequence length="486" mass="53531">MTIPSGERPVQRRLVLTPHPLQRVGAFALAALAGERDPEELGPEGFERAVSELVGYAVQASVRESKALDGFWQKVSLSFFPNSPMNHPGRRKGKTEDGRPKTDEDVREAVRVWLRAPDEAASTGVDCALCGRGAAGFYGKRDVVLAESEAYRNTTPRGHEGMAMCWPCLASFYALPYGCQLTGGSSVALHSWNDAFLAQVVGRQVTRNRRLAVTGDESKKQAESRELVAVRALRAYSERFTAGVELLVFNNNNNRGQLLESYSLSQPLAEWLRRTSRLADLRRAFTLLVRAHVTANVPGMVGLARNAFREPTRIISTGVHGLMTLMAAPDPDLAAAAEVAGLLVTFATEVMQVNEKDLAEIRATGHKIAGLWSEESSRGPLKDLRRQLRSPRQLRSWLTKQSVAWAGAQGTAGRGPLISERAYVLLFDPGADNPAWLHRDLLLITVLEELARLGWRADDEEQLEEVLAELDAADRKFISEDEEEGQ</sequence>
<dbReference type="Proteomes" id="UP000830115">
    <property type="component" value="Chromosome"/>
</dbReference>
<dbReference type="EMBL" id="CP086322">
    <property type="protein sequence ID" value="UQA90757.1"/>
    <property type="molecule type" value="Genomic_DNA"/>
</dbReference>